<evidence type="ECO:0000256" key="18">
    <source>
        <dbReference type="SAM" id="SignalP"/>
    </source>
</evidence>
<dbReference type="GO" id="GO:0005764">
    <property type="term" value="C:lysosome"/>
    <property type="evidence" value="ECO:0007669"/>
    <property type="project" value="UniProtKB-SubCell"/>
</dbReference>
<reference evidence="19" key="2">
    <citation type="submission" date="2022-06" db="UniProtKB">
        <authorList>
            <consortium name="EnsemblMetazoa"/>
        </authorList>
    </citation>
    <scope>IDENTIFICATION</scope>
    <source>
        <strain evidence="19">p50T (Dazao)</strain>
    </source>
</reference>
<evidence type="ECO:0000256" key="6">
    <source>
        <dbReference type="ARBA" id="ARBA00022729"/>
    </source>
</evidence>
<keyword evidence="10" id="KW-0325">Glycoprotein</keyword>
<comment type="subunit">
    <text evidence="3">Homodimer.</text>
</comment>
<dbReference type="EnsemblMetazoa" id="XM_004926210.4">
    <property type="protein sequence ID" value="XP_004926267.1"/>
    <property type="gene ID" value="LOC101743731"/>
</dbReference>
<evidence type="ECO:0000256" key="13">
    <source>
        <dbReference type="ARBA" id="ARBA00059701"/>
    </source>
</evidence>
<feature type="chain" id="PRO_5035897947" description="Lysosomal Pro-X carboxypeptidase" evidence="18">
    <location>
        <begin position="18"/>
        <end position="471"/>
    </location>
</feature>
<keyword evidence="5" id="KW-0645">Protease</keyword>
<evidence type="ECO:0000256" key="1">
    <source>
        <dbReference type="ARBA" id="ARBA00004371"/>
    </source>
</evidence>
<evidence type="ECO:0000256" key="10">
    <source>
        <dbReference type="ARBA" id="ARBA00023180"/>
    </source>
</evidence>
<keyword evidence="8" id="KW-0865">Zymogen</keyword>
<evidence type="ECO:0000256" key="9">
    <source>
        <dbReference type="ARBA" id="ARBA00023157"/>
    </source>
</evidence>
<evidence type="ECO:0000256" key="12">
    <source>
        <dbReference type="ARBA" id="ARBA00052013"/>
    </source>
</evidence>
<keyword evidence="7" id="KW-0378">Hydrolase</keyword>
<dbReference type="GO" id="GO:0006508">
    <property type="term" value="P:proteolysis"/>
    <property type="evidence" value="ECO:0007669"/>
    <property type="project" value="UniProtKB-KW"/>
</dbReference>
<evidence type="ECO:0000256" key="17">
    <source>
        <dbReference type="ARBA" id="ARBA00076608"/>
    </source>
</evidence>
<dbReference type="InterPro" id="IPR029058">
    <property type="entry name" value="AB_hydrolase_fold"/>
</dbReference>
<evidence type="ECO:0000313" key="20">
    <source>
        <dbReference type="Proteomes" id="UP000005204"/>
    </source>
</evidence>
<comment type="catalytic activity">
    <reaction evidence="12">
        <text>Cleavage of a -Pro-|-Xaa bond to release a C-terminal amino acid.</text>
        <dbReference type="EC" id="3.4.16.2"/>
    </reaction>
</comment>
<comment type="similarity">
    <text evidence="2">Belongs to the peptidase S28 family.</text>
</comment>
<dbReference type="PANTHER" id="PTHR11010">
    <property type="entry name" value="PROTEASE S28 PRO-X CARBOXYPEPTIDASE-RELATED"/>
    <property type="match status" value="1"/>
</dbReference>
<evidence type="ECO:0000256" key="7">
    <source>
        <dbReference type="ARBA" id="ARBA00022801"/>
    </source>
</evidence>
<evidence type="ECO:0000256" key="3">
    <source>
        <dbReference type="ARBA" id="ARBA00011738"/>
    </source>
</evidence>
<name>A0A8R2AID8_BOMMO</name>
<keyword evidence="9" id="KW-1015">Disulfide bond</keyword>
<keyword evidence="20" id="KW-1185">Reference proteome</keyword>
<dbReference type="Pfam" id="PF05577">
    <property type="entry name" value="Peptidase_S28"/>
    <property type="match status" value="1"/>
</dbReference>
<evidence type="ECO:0000256" key="8">
    <source>
        <dbReference type="ARBA" id="ARBA00023145"/>
    </source>
</evidence>
<keyword evidence="11" id="KW-0458">Lysosome</keyword>
<dbReference type="Proteomes" id="UP000005204">
    <property type="component" value="Unassembled WGS sequence"/>
</dbReference>
<sequence length="471" mass="53706">MWRYLLLSMFLFVNVNTHYLYQTKWFEVPLDHFGLGRKETFKIKYLENEDYWNKNEYGPIFFYTGNEGQIEAFANYTGFMWEIAAEYQAKIVFAEHRYYGESKPFGNKSLEKEYIGYLTSAQALADYADLINYLQKDEIKPRYPVIAFGGSYGGMLAAYIRIKYPHLVAGAIAASAPIHMFPGMTKCDLFNRIVTASFKRNFYCSENIQKSWHLIRSYSSSVNGSEYLHKTLNLCGASNATDINSLIEYLESAYVTLAMVNYPFASSFLTPLPAQPVAVVCQYLNQNLANESLLEGIAKAIDVYANYGKKTKQCVDYKEGDNYQNLDAGGWDFQACTEMVMPVCSTGQNDMFEASPWNFTKYSEDCYKKYNVYPRENMARLEYGGDLLQAASNIVFSYGLLDPWTAGGFISSVSDSVDVILIADAAHHLDLMPSSPDDQSPVKDAREKHKQHISKWIDSFRARNKHVVTYL</sequence>
<dbReference type="SUPFAM" id="SSF53474">
    <property type="entry name" value="alpha/beta-Hydrolases"/>
    <property type="match status" value="1"/>
</dbReference>
<dbReference type="PANTHER" id="PTHR11010:SF38">
    <property type="entry name" value="LYSOSOMAL PRO-X CARBOXYPEPTIDASE"/>
    <property type="match status" value="1"/>
</dbReference>
<comment type="subcellular location">
    <subcellularLocation>
        <location evidence="1">Lysosome</location>
    </subcellularLocation>
</comment>
<organism evidence="19 20">
    <name type="scientific">Bombyx mori</name>
    <name type="common">Silk moth</name>
    <dbReference type="NCBI Taxonomy" id="7091"/>
    <lineage>
        <taxon>Eukaryota</taxon>
        <taxon>Metazoa</taxon>
        <taxon>Ecdysozoa</taxon>
        <taxon>Arthropoda</taxon>
        <taxon>Hexapoda</taxon>
        <taxon>Insecta</taxon>
        <taxon>Pterygota</taxon>
        <taxon>Neoptera</taxon>
        <taxon>Endopterygota</taxon>
        <taxon>Lepidoptera</taxon>
        <taxon>Glossata</taxon>
        <taxon>Ditrysia</taxon>
        <taxon>Bombycoidea</taxon>
        <taxon>Bombycidae</taxon>
        <taxon>Bombycinae</taxon>
        <taxon>Bombyx</taxon>
    </lineage>
</organism>
<evidence type="ECO:0000256" key="16">
    <source>
        <dbReference type="ARBA" id="ARBA00076475"/>
    </source>
</evidence>
<evidence type="ECO:0000256" key="11">
    <source>
        <dbReference type="ARBA" id="ARBA00023228"/>
    </source>
</evidence>
<dbReference type="Gene3D" id="1.20.120.980">
    <property type="entry name" value="Serine carboxypeptidase S28, SKS domain"/>
    <property type="match status" value="1"/>
</dbReference>
<dbReference type="EC" id="3.4.16.2" evidence="14"/>
<dbReference type="Gene3D" id="3.40.50.1820">
    <property type="entry name" value="alpha/beta hydrolase"/>
    <property type="match status" value="1"/>
</dbReference>
<evidence type="ECO:0000256" key="4">
    <source>
        <dbReference type="ARBA" id="ARBA00022645"/>
    </source>
</evidence>
<evidence type="ECO:0000256" key="5">
    <source>
        <dbReference type="ARBA" id="ARBA00022670"/>
    </source>
</evidence>
<keyword evidence="6 18" id="KW-0732">Signal</keyword>
<proteinExistence type="inferred from homology"/>
<evidence type="ECO:0000256" key="15">
    <source>
        <dbReference type="ARBA" id="ARBA00073691"/>
    </source>
</evidence>
<dbReference type="KEGG" id="bmor:101743731"/>
<comment type="function">
    <text evidence="13">Cleaves C-terminal amino acids linked to proline in peptides such as angiotensin II, III and des-Arg9-bradykinin. This cleavage occurs at acidic pH, but enzymatic activity is retained with some substrates at neutral pH.</text>
</comment>
<dbReference type="GO" id="GO:0004185">
    <property type="term" value="F:serine-type carboxypeptidase activity"/>
    <property type="evidence" value="ECO:0007669"/>
    <property type="project" value="UniProtKB-EC"/>
</dbReference>
<reference evidence="20" key="1">
    <citation type="journal article" date="2008" name="Insect Biochem. Mol. Biol.">
        <title>The genome of a lepidopteran model insect, the silkworm Bombyx mori.</title>
        <authorList>
            <consortium name="International Silkworm Genome Consortium"/>
        </authorList>
    </citation>
    <scope>NUCLEOTIDE SEQUENCE [LARGE SCALE GENOMIC DNA]</scope>
    <source>
        <strain evidence="20">p50T</strain>
    </source>
</reference>
<dbReference type="GeneID" id="101743731"/>
<dbReference type="GO" id="GO:0008239">
    <property type="term" value="F:dipeptidyl-peptidase activity"/>
    <property type="evidence" value="ECO:0007669"/>
    <property type="project" value="TreeGrafter"/>
</dbReference>
<evidence type="ECO:0000256" key="2">
    <source>
        <dbReference type="ARBA" id="ARBA00011079"/>
    </source>
</evidence>
<accession>A0A8R2AID8</accession>
<feature type="signal peptide" evidence="18">
    <location>
        <begin position="1"/>
        <end position="17"/>
    </location>
</feature>
<dbReference type="OrthoDB" id="2130629at2759"/>
<protein>
    <recommendedName>
        <fullName evidence="15">Lysosomal Pro-X carboxypeptidase</fullName>
        <ecNumber evidence="14">3.4.16.2</ecNumber>
    </recommendedName>
    <alternativeName>
        <fullName evidence="17">Proline carboxypeptidase</fullName>
    </alternativeName>
    <alternativeName>
        <fullName evidence="16">Prolylcarboxypeptidase</fullName>
    </alternativeName>
</protein>
<evidence type="ECO:0000313" key="19">
    <source>
        <dbReference type="EnsemblMetazoa" id="XP_004926267.1"/>
    </source>
</evidence>
<evidence type="ECO:0000256" key="14">
    <source>
        <dbReference type="ARBA" id="ARBA00066456"/>
    </source>
</evidence>
<dbReference type="RefSeq" id="XP_004926267.1">
    <property type="nucleotide sequence ID" value="XM_004926210.5"/>
</dbReference>
<dbReference type="InterPro" id="IPR042269">
    <property type="entry name" value="Ser_carbopepase_S28_SKS"/>
</dbReference>
<dbReference type="AlphaFoldDB" id="A0A8R2AID8"/>
<keyword evidence="4" id="KW-0121">Carboxypeptidase</keyword>
<dbReference type="FunFam" id="1.20.120.980:FF:000002">
    <property type="entry name" value="lysosomal Pro-X carboxypeptidase"/>
    <property type="match status" value="1"/>
</dbReference>
<dbReference type="InterPro" id="IPR008758">
    <property type="entry name" value="Peptidase_S28"/>
</dbReference>